<dbReference type="Proteomes" id="UP000229907">
    <property type="component" value="Chromosome"/>
</dbReference>
<reference evidence="1 2" key="1">
    <citation type="submission" date="2016-11" db="EMBL/GenBank/DDBJ databases">
        <title>complete genome sequence of Bifidobacterium choerinum strain FMB-1.</title>
        <authorList>
            <person name="Park C.-S."/>
            <person name="Jung D.-H."/>
            <person name="Choi D.-S."/>
        </authorList>
    </citation>
    <scope>NUCLEOTIDE SEQUENCE [LARGE SCALE GENOMIC DNA]</scope>
    <source>
        <strain evidence="1 2">FMB-1</strain>
    </source>
</reference>
<name>A0A2D3D3U2_9BIFI</name>
<gene>
    <name evidence="1" type="ORF">BcFMB_00020</name>
</gene>
<dbReference type="InterPro" id="IPR011604">
    <property type="entry name" value="PDDEXK-like_dom_sf"/>
</dbReference>
<sequence>MSVDYAAIAKAALNGGIHRPTEWMSPEPVRIWPDIRRHIAEHIRNQPRTLQTEIGPSELGTQCLHHLAQRLMGRKPIEQDIKWLPFIGTSVHAQFERMFGDETEFETETRVDVGEIWPGRMVSGSIDLWSARHKATIDWKIVGKSTLDSVRRDGPSQQYRIQASLYGIGMTNRLKGAVERSCIYYLPRNAQSIDDGYIYETGFDPQPGLWALNRARLMLCLLDTLRTGYGSETVDDWIDCLPRDPQHCFTCSDTAKNWHPTDDELIRGLDYQSALKQRTDAAYERLPDLARTMLTIPPENYQPTNPTIKGE</sequence>
<evidence type="ECO:0000313" key="2">
    <source>
        <dbReference type="Proteomes" id="UP000229907"/>
    </source>
</evidence>
<dbReference type="AlphaFoldDB" id="A0A2D3D3U2"/>
<proteinExistence type="predicted"/>
<evidence type="ECO:0000313" key="1">
    <source>
        <dbReference type="EMBL" id="ATU19590.1"/>
    </source>
</evidence>
<dbReference type="RefSeq" id="WP_099720677.1">
    <property type="nucleotide sequence ID" value="NZ_CP018044.1"/>
</dbReference>
<organism evidence="1 2">
    <name type="scientific">Bifidobacterium choerinum</name>
    <dbReference type="NCBI Taxonomy" id="35760"/>
    <lineage>
        <taxon>Bacteria</taxon>
        <taxon>Bacillati</taxon>
        <taxon>Actinomycetota</taxon>
        <taxon>Actinomycetes</taxon>
        <taxon>Bifidobacteriales</taxon>
        <taxon>Bifidobacteriaceae</taxon>
        <taxon>Bifidobacterium</taxon>
    </lineage>
</organism>
<accession>A0A2D3D3U2</accession>
<protein>
    <recommendedName>
        <fullName evidence="3">PD-(D/E)XK endonuclease-like domain-containing protein</fullName>
    </recommendedName>
</protein>
<evidence type="ECO:0008006" key="3">
    <source>
        <dbReference type="Google" id="ProtNLM"/>
    </source>
</evidence>
<dbReference type="KEGG" id="bcho:BcFMB_00020"/>
<dbReference type="Gene3D" id="3.90.320.10">
    <property type="match status" value="1"/>
</dbReference>
<dbReference type="EMBL" id="CP018044">
    <property type="protein sequence ID" value="ATU19590.1"/>
    <property type="molecule type" value="Genomic_DNA"/>
</dbReference>